<gene>
    <name evidence="2" type="ORF">RchiOBHm_Chr6g0255241</name>
</gene>
<feature type="domain" description="F-box" evidence="1">
    <location>
        <begin position="1"/>
        <end position="48"/>
    </location>
</feature>
<dbReference type="OMA" id="HELTSMW"/>
<evidence type="ECO:0000313" key="3">
    <source>
        <dbReference type="Proteomes" id="UP000238479"/>
    </source>
</evidence>
<dbReference type="InterPro" id="IPR036047">
    <property type="entry name" value="F-box-like_dom_sf"/>
</dbReference>
<dbReference type="SUPFAM" id="SSF81383">
    <property type="entry name" value="F-box domain"/>
    <property type="match status" value="1"/>
</dbReference>
<dbReference type="Gramene" id="PRQ22895">
    <property type="protein sequence ID" value="PRQ22895"/>
    <property type="gene ID" value="RchiOBHm_Chr6g0255241"/>
</dbReference>
<dbReference type="OrthoDB" id="1918565at2759"/>
<proteinExistence type="predicted"/>
<accession>A0A2P6PLT1</accession>
<dbReference type="AlphaFoldDB" id="A0A2P6PLT1"/>
<dbReference type="PROSITE" id="PS50181">
    <property type="entry name" value="FBOX"/>
    <property type="match status" value="1"/>
</dbReference>
<keyword evidence="3" id="KW-1185">Reference proteome</keyword>
<organism evidence="2 3">
    <name type="scientific">Rosa chinensis</name>
    <name type="common">China rose</name>
    <dbReference type="NCBI Taxonomy" id="74649"/>
    <lineage>
        <taxon>Eukaryota</taxon>
        <taxon>Viridiplantae</taxon>
        <taxon>Streptophyta</taxon>
        <taxon>Embryophyta</taxon>
        <taxon>Tracheophyta</taxon>
        <taxon>Spermatophyta</taxon>
        <taxon>Magnoliopsida</taxon>
        <taxon>eudicotyledons</taxon>
        <taxon>Gunneridae</taxon>
        <taxon>Pentapetalae</taxon>
        <taxon>rosids</taxon>
        <taxon>fabids</taxon>
        <taxon>Rosales</taxon>
        <taxon>Rosaceae</taxon>
        <taxon>Rosoideae</taxon>
        <taxon>Rosoideae incertae sedis</taxon>
        <taxon>Rosa</taxon>
    </lineage>
</organism>
<reference evidence="2 3" key="1">
    <citation type="journal article" date="2018" name="Nat. Genet.">
        <title>The Rosa genome provides new insights in the design of modern roses.</title>
        <authorList>
            <person name="Bendahmane M."/>
        </authorList>
    </citation>
    <scope>NUCLEOTIDE SEQUENCE [LARGE SCALE GENOMIC DNA]</scope>
    <source>
        <strain evidence="3">cv. Old Blush</strain>
    </source>
</reference>
<sequence length="487" mass="55082">MDLQQLPVDCIANIISLTSPSPEEACRLSLLCRSFKLAVESDAVWDKILPPETQKILSEFVESGLLAAGSKKELYFALCNKPLLIDDSRKSVSLDKWSGKKCYMISARELGIVWGETPQYWTWTPHPESRFPEVAELLYVYLLEIHGKLETHLLSPSTLYKAYLVFKFTRGASGFERLPAKVTIGLEGGEHSDRTVFLDFLHKEGERPGWLEIELGEFFCEEGEYGLLKMHCWAPGAGHRKSGLIVQGIEVRPKRTGIYSEFFDLLSFKSAAESDAVWDKFLLPEIHMMLSQSRESGLLGARSKKELCLALCNKPLLIDDGKLSFSLDKRSGKKCYMISARELSIVWGGSPKYWTWTSHPESRFPEVAELLEVSWLEIDGKLETCLLSPSTLYKAYLVFKFTQKAYGFKHLPAKVTIGLEGGEHSTQRLLLHNEGERPGWLEIELGEFFCERGEYGLLKMNCSACESSHWKSGLIVQGIEVRPKGKY</sequence>
<dbReference type="PANTHER" id="PTHR32278">
    <property type="entry name" value="F-BOX DOMAIN-CONTAINING PROTEIN"/>
    <property type="match status" value="1"/>
</dbReference>
<protein>
    <submittedName>
        <fullName evidence="2">Putative phloem protein</fullName>
    </submittedName>
</protein>
<comment type="caution">
    <text evidence="2">The sequence shown here is derived from an EMBL/GenBank/DDBJ whole genome shotgun (WGS) entry which is preliminary data.</text>
</comment>
<dbReference type="Pfam" id="PF14299">
    <property type="entry name" value="PP2"/>
    <property type="match status" value="2"/>
</dbReference>
<evidence type="ECO:0000259" key="1">
    <source>
        <dbReference type="PROSITE" id="PS50181"/>
    </source>
</evidence>
<dbReference type="InterPro" id="IPR025886">
    <property type="entry name" value="PP2-like"/>
</dbReference>
<dbReference type="PANTHER" id="PTHR32278:SF111">
    <property type="entry name" value="F-BOX PROTEIN PP2-B12-RELATED"/>
    <property type="match status" value="1"/>
</dbReference>
<evidence type="ECO:0000313" key="2">
    <source>
        <dbReference type="EMBL" id="PRQ22895.1"/>
    </source>
</evidence>
<name>A0A2P6PLT1_ROSCH</name>
<dbReference type="STRING" id="74649.A0A2P6PLT1"/>
<dbReference type="Proteomes" id="UP000238479">
    <property type="component" value="Chromosome 6"/>
</dbReference>
<dbReference type="InterPro" id="IPR001810">
    <property type="entry name" value="F-box_dom"/>
</dbReference>
<dbReference type="Pfam" id="PF00646">
    <property type="entry name" value="F-box"/>
    <property type="match status" value="1"/>
</dbReference>
<dbReference type="CDD" id="cd22162">
    <property type="entry name" value="F-box_AtSKIP3-like"/>
    <property type="match status" value="1"/>
</dbReference>
<dbReference type="EMBL" id="PDCK01000044">
    <property type="protein sequence ID" value="PRQ22895.1"/>
    <property type="molecule type" value="Genomic_DNA"/>
</dbReference>